<dbReference type="InterPro" id="IPR020841">
    <property type="entry name" value="PKS_Beta-ketoAc_synthase_dom"/>
</dbReference>
<keyword evidence="6" id="KW-0808">Transferase</keyword>
<evidence type="ECO:0000256" key="3">
    <source>
        <dbReference type="ARBA" id="ARBA00022450"/>
    </source>
</evidence>
<evidence type="ECO:0000256" key="15">
    <source>
        <dbReference type="ARBA" id="ARBA00044883"/>
    </source>
</evidence>
<keyword evidence="7" id="KW-0378">Hydrolase</keyword>
<protein>
    <recommendedName>
        <fullName evidence="2">Fatty acid synthase</fullName>
        <ecNumber evidence="1">2.3.1.85</ecNumber>
    </recommendedName>
</protein>
<dbReference type="InterPro" id="IPR016035">
    <property type="entry name" value="Acyl_Trfase/lysoPLipase"/>
</dbReference>
<evidence type="ECO:0000259" key="18">
    <source>
        <dbReference type="PROSITE" id="PS50191"/>
    </source>
</evidence>
<dbReference type="EMBL" id="OU900102">
    <property type="protein sequence ID" value="CAH1188667.1"/>
    <property type="molecule type" value="Genomic_DNA"/>
</dbReference>
<dbReference type="SUPFAM" id="SSF53901">
    <property type="entry name" value="Thiolase-like"/>
    <property type="match status" value="1"/>
</dbReference>
<dbReference type="Pfam" id="PF13602">
    <property type="entry name" value="ADH_zinc_N_2"/>
    <property type="match status" value="1"/>
</dbReference>
<dbReference type="InterPro" id="IPR042104">
    <property type="entry name" value="PKS_dehydratase_sf"/>
</dbReference>
<keyword evidence="8" id="KW-0276">Fatty acid metabolism</keyword>
<dbReference type="SUPFAM" id="SSF51735">
    <property type="entry name" value="NAD(P)-binding Rossmann-fold domains"/>
    <property type="match status" value="1"/>
</dbReference>
<keyword evidence="13" id="KW-0275">Fatty acid biosynthesis</keyword>
<keyword evidence="11" id="KW-0520">NAD</keyword>
<dbReference type="SMART" id="SM00516">
    <property type="entry name" value="SEC14"/>
    <property type="match status" value="1"/>
</dbReference>
<dbReference type="InterPro" id="IPR049391">
    <property type="entry name" value="FAS_pseudo-KR"/>
</dbReference>
<dbReference type="SMART" id="SM00829">
    <property type="entry name" value="PKS_ER"/>
    <property type="match status" value="1"/>
</dbReference>
<dbReference type="PANTHER" id="PTHR43775:SF7">
    <property type="entry name" value="FATTY ACID SYNTHASE"/>
    <property type="match status" value="1"/>
</dbReference>
<dbReference type="GO" id="GO:0016491">
    <property type="term" value="F:oxidoreductase activity"/>
    <property type="evidence" value="ECO:0007669"/>
    <property type="project" value="UniProtKB-KW"/>
</dbReference>
<evidence type="ECO:0000256" key="7">
    <source>
        <dbReference type="ARBA" id="ARBA00022801"/>
    </source>
</evidence>
<dbReference type="GO" id="GO:0016787">
    <property type="term" value="F:hydrolase activity"/>
    <property type="evidence" value="ECO:0007669"/>
    <property type="project" value="UniProtKB-KW"/>
</dbReference>
<accession>A0A9P0DZZ7</accession>
<evidence type="ECO:0000256" key="11">
    <source>
        <dbReference type="ARBA" id="ARBA00023027"/>
    </source>
</evidence>
<dbReference type="Gene3D" id="3.90.180.10">
    <property type="entry name" value="Medium-chain alcohol dehydrogenases, catalytic domain"/>
    <property type="match status" value="1"/>
</dbReference>
<feature type="region of interest" description="C-terminal hotdog fold" evidence="16">
    <location>
        <begin position="1244"/>
        <end position="1426"/>
    </location>
</feature>
<dbReference type="SMART" id="SM00827">
    <property type="entry name" value="PKS_AT"/>
    <property type="match status" value="1"/>
</dbReference>
<name>A0A9P0DZZ7_PHYSR</name>
<dbReference type="InterPro" id="IPR001251">
    <property type="entry name" value="CRAL-TRIO_dom"/>
</dbReference>
<keyword evidence="14" id="KW-0511">Multifunctional enzyme</keyword>
<dbReference type="InterPro" id="IPR014043">
    <property type="entry name" value="Acyl_transferase_dom"/>
</dbReference>
<evidence type="ECO:0000256" key="6">
    <source>
        <dbReference type="ARBA" id="ARBA00022679"/>
    </source>
</evidence>
<keyword evidence="9" id="KW-0521">NADP</keyword>
<evidence type="ECO:0000256" key="9">
    <source>
        <dbReference type="ARBA" id="ARBA00022857"/>
    </source>
</evidence>
<dbReference type="InterPro" id="IPR011032">
    <property type="entry name" value="GroES-like_sf"/>
</dbReference>
<dbReference type="Gene3D" id="3.40.366.10">
    <property type="entry name" value="Malonyl-Coenzyme A Acyl Carrier Protein, domain 2"/>
    <property type="match status" value="1"/>
</dbReference>
<dbReference type="PRINTS" id="PR00180">
    <property type="entry name" value="CRETINALDHBP"/>
</dbReference>
<evidence type="ECO:0000256" key="10">
    <source>
        <dbReference type="ARBA" id="ARBA00023002"/>
    </source>
</evidence>
<feature type="region of interest" description="N-terminal hotdog fold" evidence="16">
    <location>
        <begin position="1109"/>
        <end position="1230"/>
    </location>
</feature>
<dbReference type="OrthoDB" id="3509362at2759"/>
<comment type="catalytic activity">
    <reaction evidence="15">
        <text>acetyl-CoA + n malonyl-CoA + 2n NADPH + 2n H(+) = a long-chain fatty acid + (n+1) CoA + n CO2 + 2n NADP(+).</text>
        <dbReference type="EC" id="2.3.1.85"/>
    </reaction>
</comment>
<dbReference type="PROSITE" id="PS52004">
    <property type="entry name" value="KS3_2"/>
    <property type="match status" value="1"/>
</dbReference>
<keyword evidence="10" id="KW-0560">Oxidoreductase</keyword>
<evidence type="ECO:0000256" key="17">
    <source>
        <dbReference type="SAM" id="Coils"/>
    </source>
</evidence>
<dbReference type="PANTHER" id="PTHR43775">
    <property type="entry name" value="FATTY ACID SYNTHASE"/>
    <property type="match status" value="1"/>
</dbReference>
<dbReference type="Pfam" id="PF02801">
    <property type="entry name" value="Ketoacyl-synt_C"/>
    <property type="match status" value="1"/>
</dbReference>
<sequence length="1966" mass="220603">MAEKYVFTLGPEVEKYAEENLNETEESRERCLEEMKRWLNEDGAILNARIEDRYILPFLRSAKFDPDLAKTKLTNYYNLRRDDPKWFVDRDPAAPSIQQLVKLGVFVPLRKLHRNQLVVLIRTAAHDPSRHSQEDVFKLDHMLLDVAGLFEFEAAQIYGVVSVFDMQGVSLGHARALTPGIVKRAVAAWENYHVESKSFEFIRSPTYLNVILKIFKSFMKEEMKRSIRVHSKGLEGLHQVVDKALLPEEYGGTDAESILLGSNHSKELLQSITMSTGSDSIVIAGISGRFPRCRNVEEFKEALLNGENLVTENHERYPKGYRNLPEKTGIIHDMDKFDASFFGMTSKEVKFTNPRHRILLETAFESILDAGFNPEELKGTRTGVYVATPMSRNLPEREDREDSYGFSYLGQSAFQAANRISYNFDFKGPSYCVDSACSSSLYAFCNAIGQLRSGEVDYALVLGAHLIINLDEAEEFVKLHVLSDACKVFNVDRNGFALGEAVVGHFITRKSASRRIYAEVLSAQMNVDGFKKEGVGSPSPAAQAQLIESVYKEAGVSLDDLVYIEMHGTGTKVGDIMECQSILAGIDGKKQPLLVGSAKTNTGHSLQASGLVGMTKLLLSMETGIIPRNLYVDNIDTTLPGVSSGRLRLIDAHVPYSDGILGVNSFGFGGANAHVALRPLGKLAKKPTSDRKRRLVQVSGRTEESVAHFLDQTELHRSDEEFLGLVDEIHKRNVEGHPYRGYAVLGESTKREISKVPAGKRPVWFIYSGMGSQWSGMGRSLMHIPAFRDTFRRCDEVLKPYGVDLEGLIMRGTAEDMADIENCFCSLVAVSLSLTELLASLGIEPDYMAGHSFGEIGCAYANGDITVEQAVLVAYARAYACKQVDLPPGQMAAVGMSKQDMQKIIPEDVYIACQNSRDSITISGPKQSVLEFTEELTNRKVFNKLVETSGIAFHTKYLMSADKYMLDFLKDVLVDPRPRLSKWISTSVPVDQRNADWAKYNCAEYHVNNFNNTVLFDEVYQHIQSNAIVIEVAPHGLLCPILRRELGPDNSLISLMNRNAGDQEEFLLTSIGRIFLNGAQPNLRELYKEVSFPVSRGTKMLSPLIKWDHSTSYFVPDVKPTHFGQIVPINVSKEDYQFLKGHELDGRVIMPASGYMELAWMVLSDIMQVPQEHLPVIYEDVKFIRSTVLPDEENVYFLVNIFRETGRFEIFEGKSVVCSGKIAPVEDTSKMYLMESSSKSSETTPIMQREDLYKEWRMDRYSFKGAFQSIRRIDLDGRRIEVDWCKNFTTLIDSFIQIFMKHDNVNRDLFLVSKLKRMVIDPRELLKIYDNHLQVSFDPHSKMAGSKGAELFDVKFDLTSIRHKTHADPLLESYELIEYDSSNADYDLETSLYISVQIILQNLNGLVKFARVGEVVEASNSAGVMEKALERLVLAEVEYVKLVKSNFEGLFDVIVIGSNAEVFRRSLKENGFVIYLGKLDYADGYDVIFRTPCLTLLRCKSAFPTLYDTINVRNNDFSWLKKVQEVSKSPRRKTVFLFSQNEQSSGIIGLTKCLMTEDTNVDFKAILIDQPAEIFSTDVELYRNQLSKNLAINILKNDAWYTYAHVLLKPTENKLVKNAKVSLKTVGDLSTLTWTEMPGFPPNDPAKFSSIIDVKYLALNFRDTLIATGELQVKELAPTDDKINIGYEFSGVTKSGKRVMGMRFTDPFNTELQNESGLTWNVPDDWSLEDAATVPIVYSTCYYGLIVRAQMREGDSILIHAGAGGVGLAAIHIALSLKATIFTTVSSQAKKNFLLKTFPRLPSANIGNSRDLSFYNLVMARTDGRGVDVVLNSLAGDFLRFSLALLAPEGRFVELGKRDFEAGTAVDPEMFLKNCSMHGIMLDRIMEGDSKTKKEIFRMVQKGIESGVVKPLPTTIFEKNQLEEAWRYLASGKHKGKVLIKLADGDQPGPSSFLATPRIKFNPGAY</sequence>
<dbReference type="InterPro" id="IPR018201">
    <property type="entry name" value="Ketoacyl_synth_AS"/>
</dbReference>
<keyword evidence="5" id="KW-0597">Phosphoprotein</keyword>
<dbReference type="SUPFAM" id="SSF52087">
    <property type="entry name" value="CRAL/TRIO domain"/>
    <property type="match status" value="1"/>
</dbReference>
<dbReference type="CDD" id="cd00170">
    <property type="entry name" value="SEC14"/>
    <property type="match status" value="1"/>
</dbReference>
<evidence type="ECO:0000256" key="2">
    <source>
        <dbReference type="ARBA" id="ARBA00018769"/>
    </source>
</evidence>
<dbReference type="Gene3D" id="3.40.525.10">
    <property type="entry name" value="CRAL-TRIO lipid binding domain"/>
    <property type="match status" value="1"/>
</dbReference>
<dbReference type="Gene3D" id="3.30.70.3290">
    <property type="match status" value="1"/>
</dbReference>
<dbReference type="SUPFAM" id="SSF50129">
    <property type="entry name" value="GroES-like"/>
    <property type="match status" value="1"/>
</dbReference>
<evidence type="ECO:0000259" key="19">
    <source>
        <dbReference type="PROSITE" id="PS52004"/>
    </source>
</evidence>
<dbReference type="InterPro" id="IPR016036">
    <property type="entry name" value="Malonyl_transacylase_ACP-bd"/>
</dbReference>
<dbReference type="InterPro" id="IPR016039">
    <property type="entry name" value="Thiolase-like"/>
</dbReference>
<dbReference type="InterPro" id="IPR001227">
    <property type="entry name" value="Ac_transferase_dom_sf"/>
</dbReference>
<keyword evidence="3" id="KW-0596">Phosphopantetheine</keyword>
<evidence type="ECO:0000256" key="5">
    <source>
        <dbReference type="ARBA" id="ARBA00022553"/>
    </source>
</evidence>
<evidence type="ECO:0000313" key="21">
    <source>
        <dbReference type="EMBL" id="CAH1188667.1"/>
    </source>
</evidence>
<dbReference type="PROSITE" id="PS52019">
    <property type="entry name" value="PKS_MFAS_DH"/>
    <property type="match status" value="1"/>
</dbReference>
<evidence type="ECO:0000256" key="13">
    <source>
        <dbReference type="ARBA" id="ARBA00023160"/>
    </source>
</evidence>
<dbReference type="Pfam" id="PF00650">
    <property type="entry name" value="CRAL_TRIO"/>
    <property type="match status" value="1"/>
</dbReference>
<dbReference type="CDD" id="cd05195">
    <property type="entry name" value="enoyl_red"/>
    <property type="match status" value="1"/>
</dbReference>
<evidence type="ECO:0000256" key="16">
    <source>
        <dbReference type="PROSITE-ProRule" id="PRU01363"/>
    </source>
</evidence>
<feature type="domain" description="PKS/mFAS DH" evidence="20">
    <location>
        <begin position="1109"/>
        <end position="1426"/>
    </location>
</feature>
<keyword evidence="4" id="KW-0444">Lipid biosynthesis</keyword>
<feature type="domain" description="Ketosynthase family 3 (KS3)" evidence="19">
    <location>
        <begin position="278"/>
        <end position="679"/>
    </location>
</feature>
<dbReference type="GO" id="GO:0004315">
    <property type="term" value="F:3-oxoacyl-[acyl-carrier-protein] synthase activity"/>
    <property type="evidence" value="ECO:0007669"/>
    <property type="project" value="InterPro"/>
</dbReference>
<dbReference type="SMART" id="SM00825">
    <property type="entry name" value="PKS_KS"/>
    <property type="match status" value="1"/>
</dbReference>
<dbReference type="Gene3D" id="3.10.129.110">
    <property type="entry name" value="Polyketide synthase dehydratase"/>
    <property type="match status" value="1"/>
</dbReference>
<dbReference type="PROSITE" id="PS00606">
    <property type="entry name" value="KS3_1"/>
    <property type="match status" value="1"/>
</dbReference>
<proteinExistence type="predicted"/>
<dbReference type="InterPro" id="IPR014031">
    <property type="entry name" value="Ketoacyl_synth_C"/>
</dbReference>
<gene>
    <name evidence="21" type="ORF">PHYEVI_LOCUS11727</name>
</gene>
<dbReference type="Proteomes" id="UP001153712">
    <property type="component" value="Chromosome 9"/>
</dbReference>
<dbReference type="PROSITE" id="PS50191">
    <property type="entry name" value="CRAL_TRIO"/>
    <property type="match status" value="1"/>
</dbReference>
<feature type="domain" description="CRAL-TRIO" evidence="18">
    <location>
        <begin position="94"/>
        <end position="258"/>
    </location>
</feature>
<dbReference type="GO" id="GO:0004312">
    <property type="term" value="F:fatty acid synthase activity"/>
    <property type="evidence" value="ECO:0007669"/>
    <property type="project" value="UniProtKB-EC"/>
</dbReference>
<dbReference type="InterPro" id="IPR036291">
    <property type="entry name" value="NAD(P)-bd_dom_sf"/>
</dbReference>
<dbReference type="SUPFAM" id="SSF52151">
    <property type="entry name" value="FabD/lysophospholipase-like"/>
    <property type="match status" value="1"/>
</dbReference>
<dbReference type="InterPro" id="IPR049900">
    <property type="entry name" value="PKS_mFAS_DH"/>
</dbReference>
<keyword evidence="12" id="KW-0443">Lipid metabolism</keyword>
<evidence type="ECO:0000256" key="14">
    <source>
        <dbReference type="ARBA" id="ARBA00023268"/>
    </source>
</evidence>
<dbReference type="InterPro" id="IPR032821">
    <property type="entry name" value="PKS_assoc"/>
</dbReference>
<dbReference type="Pfam" id="PF21149">
    <property type="entry name" value="FAS_pseudo-KR"/>
    <property type="match status" value="1"/>
</dbReference>
<dbReference type="Gene3D" id="1.10.8.20">
    <property type="entry name" value="N-terminal domain of phosphatidylinositol transfer protein sec14p"/>
    <property type="match status" value="1"/>
</dbReference>
<dbReference type="EC" id="2.3.1.85" evidence="1"/>
<evidence type="ECO:0000256" key="1">
    <source>
        <dbReference type="ARBA" id="ARBA00012873"/>
    </source>
</evidence>
<dbReference type="SUPFAM" id="SSF55048">
    <property type="entry name" value="Probable ACP-binding domain of malonyl-CoA ACP transacylase"/>
    <property type="match status" value="1"/>
</dbReference>
<dbReference type="InterPro" id="IPR020843">
    <property type="entry name" value="ER"/>
</dbReference>
<feature type="coiled-coil region" evidence="17">
    <location>
        <begin position="14"/>
        <end position="41"/>
    </location>
</feature>
<dbReference type="Gene3D" id="3.40.47.10">
    <property type="match status" value="1"/>
</dbReference>
<organism evidence="21 22">
    <name type="scientific">Phyllotreta striolata</name>
    <name type="common">Striped flea beetle</name>
    <name type="synonym">Crioceris striolata</name>
    <dbReference type="NCBI Taxonomy" id="444603"/>
    <lineage>
        <taxon>Eukaryota</taxon>
        <taxon>Metazoa</taxon>
        <taxon>Ecdysozoa</taxon>
        <taxon>Arthropoda</taxon>
        <taxon>Hexapoda</taxon>
        <taxon>Insecta</taxon>
        <taxon>Pterygota</taxon>
        <taxon>Neoptera</taxon>
        <taxon>Endopterygota</taxon>
        <taxon>Coleoptera</taxon>
        <taxon>Polyphaga</taxon>
        <taxon>Cucujiformia</taxon>
        <taxon>Chrysomeloidea</taxon>
        <taxon>Chrysomelidae</taxon>
        <taxon>Galerucinae</taxon>
        <taxon>Alticini</taxon>
        <taxon>Phyllotreta</taxon>
    </lineage>
</organism>
<keyword evidence="17" id="KW-0175">Coiled coil</keyword>
<reference evidence="21" key="1">
    <citation type="submission" date="2022-01" db="EMBL/GenBank/DDBJ databases">
        <authorList>
            <person name="King R."/>
        </authorList>
    </citation>
    <scope>NUCLEOTIDE SEQUENCE</scope>
</reference>
<dbReference type="InterPro" id="IPR036865">
    <property type="entry name" value="CRAL-TRIO_dom_sf"/>
</dbReference>
<keyword evidence="22" id="KW-1185">Reference proteome</keyword>
<dbReference type="InterPro" id="IPR036273">
    <property type="entry name" value="CRAL/TRIO_N_dom_sf"/>
</dbReference>
<dbReference type="GO" id="GO:0006633">
    <property type="term" value="P:fatty acid biosynthetic process"/>
    <property type="evidence" value="ECO:0007669"/>
    <property type="project" value="UniProtKB-KW"/>
</dbReference>
<evidence type="ECO:0000256" key="4">
    <source>
        <dbReference type="ARBA" id="ARBA00022516"/>
    </source>
</evidence>
<dbReference type="Pfam" id="PF16197">
    <property type="entry name" value="KAsynt_C_assoc"/>
    <property type="match status" value="1"/>
</dbReference>
<evidence type="ECO:0000256" key="12">
    <source>
        <dbReference type="ARBA" id="ARBA00023098"/>
    </source>
</evidence>
<dbReference type="Pfam" id="PF00109">
    <property type="entry name" value="ketoacyl-synt"/>
    <property type="match status" value="1"/>
</dbReference>
<evidence type="ECO:0000313" key="22">
    <source>
        <dbReference type="Proteomes" id="UP001153712"/>
    </source>
</evidence>
<dbReference type="InterPro" id="IPR050091">
    <property type="entry name" value="PKS_NRPS_Biosynth_Enz"/>
</dbReference>
<dbReference type="InterPro" id="IPR014030">
    <property type="entry name" value="Ketoacyl_synth_N"/>
</dbReference>
<dbReference type="SUPFAM" id="SSF46938">
    <property type="entry name" value="CRAL/TRIO N-terminal domain"/>
    <property type="match status" value="1"/>
</dbReference>
<evidence type="ECO:0000256" key="8">
    <source>
        <dbReference type="ARBA" id="ARBA00022832"/>
    </source>
</evidence>
<dbReference type="Pfam" id="PF00698">
    <property type="entry name" value="Acyl_transf_1"/>
    <property type="match status" value="1"/>
</dbReference>
<dbReference type="CDD" id="cd00833">
    <property type="entry name" value="PKS"/>
    <property type="match status" value="1"/>
</dbReference>
<evidence type="ECO:0000259" key="20">
    <source>
        <dbReference type="PROSITE" id="PS52019"/>
    </source>
</evidence>
<comment type="caution">
    <text evidence="16">Lacks conserved residue(s) required for the propagation of feature annotation.</text>
</comment>